<evidence type="ECO:0000259" key="1">
    <source>
        <dbReference type="Pfam" id="PF13456"/>
    </source>
</evidence>
<dbReference type="Proteomes" id="UP001630127">
    <property type="component" value="Unassembled WGS sequence"/>
</dbReference>
<gene>
    <name evidence="2" type="ORF">ACH5RR_039437</name>
</gene>
<dbReference type="Gene3D" id="3.30.420.10">
    <property type="entry name" value="Ribonuclease H-like superfamily/Ribonuclease H"/>
    <property type="match status" value="1"/>
</dbReference>
<dbReference type="PANTHER" id="PTHR47723:SF19">
    <property type="entry name" value="POLYNUCLEOTIDYL TRANSFERASE, RIBONUCLEASE H-LIKE SUPERFAMILY PROTEIN"/>
    <property type="match status" value="1"/>
</dbReference>
<dbReference type="InterPro" id="IPR012337">
    <property type="entry name" value="RNaseH-like_sf"/>
</dbReference>
<dbReference type="PANTHER" id="PTHR47723">
    <property type="entry name" value="OS05G0353850 PROTEIN"/>
    <property type="match status" value="1"/>
</dbReference>
<comment type="caution">
    <text evidence="2">The sequence shown here is derived from an EMBL/GenBank/DDBJ whole genome shotgun (WGS) entry which is preliminary data.</text>
</comment>
<dbReference type="CDD" id="cd06222">
    <property type="entry name" value="RNase_H_like"/>
    <property type="match status" value="1"/>
</dbReference>
<keyword evidence="3" id="KW-1185">Reference proteome</keyword>
<dbReference type="InterPro" id="IPR053151">
    <property type="entry name" value="RNase_H-like"/>
</dbReference>
<feature type="domain" description="RNase H type-1" evidence="1">
    <location>
        <begin position="1"/>
        <end position="81"/>
    </location>
</feature>
<protein>
    <recommendedName>
        <fullName evidence="1">RNase H type-1 domain-containing protein</fullName>
    </recommendedName>
</protein>
<dbReference type="AlphaFoldDB" id="A0ABD2Y3M3"/>
<sequence>MAEAWAIRDGLQVAFSSNCNYLIIEADFKIIVDLINSNDNSSHYLASLICDCRALLKRFHRVEIKHNYRESYRIADLLAKEGCSQLEDFLLCPNPPLVQNLLPDDV</sequence>
<reference evidence="2 3" key="1">
    <citation type="submission" date="2024-11" db="EMBL/GenBank/DDBJ databases">
        <title>A near-complete genome assembly of Cinchona calisaya.</title>
        <authorList>
            <person name="Lian D.C."/>
            <person name="Zhao X.W."/>
            <person name="Wei L."/>
        </authorList>
    </citation>
    <scope>NUCLEOTIDE SEQUENCE [LARGE SCALE GENOMIC DNA]</scope>
    <source>
        <tissue evidence="2">Nenye</tissue>
    </source>
</reference>
<name>A0ABD2Y3M3_9GENT</name>
<dbReference type="InterPro" id="IPR002156">
    <property type="entry name" value="RNaseH_domain"/>
</dbReference>
<evidence type="ECO:0000313" key="3">
    <source>
        <dbReference type="Proteomes" id="UP001630127"/>
    </source>
</evidence>
<proteinExistence type="predicted"/>
<dbReference type="InterPro" id="IPR044730">
    <property type="entry name" value="RNase_H-like_dom_plant"/>
</dbReference>
<dbReference type="SUPFAM" id="SSF53098">
    <property type="entry name" value="Ribonuclease H-like"/>
    <property type="match status" value="1"/>
</dbReference>
<dbReference type="InterPro" id="IPR036397">
    <property type="entry name" value="RNaseH_sf"/>
</dbReference>
<dbReference type="Pfam" id="PF13456">
    <property type="entry name" value="RVT_3"/>
    <property type="match status" value="1"/>
</dbReference>
<accession>A0ABD2Y3M3</accession>
<evidence type="ECO:0000313" key="2">
    <source>
        <dbReference type="EMBL" id="KAL3500344.1"/>
    </source>
</evidence>
<dbReference type="EMBL" id="JBJUIK010000016">
    <property type="protein sequence ID" value="KAL3500344.1"/>
    <property type="molecule type" value="Genomic_DNA"/>
</dbReference>
<organism evidence="2 3">
    <name type="scientific">Cinchona calisaya</name>
    <dbReference type="NCBI Taxonomy" id="153742"/>
    <lineage>
        <taxon>Eukaryota</taxon>
        <taxon>Viridiplantae</taxon>
        <taxon>Streptophyta</taxon>
        <taxon>Embryophyta</taxon>
        <taxon>Tracheophyta</taxon>
        <taxon>Spermatophyta</taxon>
        <taxon>Magnoliopsida</taxon>
        <taxon>eudicotyledons</taxon>
        <taxon>Gunneridae</taxon>
        <taxon>Pentapetalae</taxon>
        <taxon>asterids</taxon>
        <taxon>lamiids</taxon>
        <taxon>Gentianales</taxon>
        <taxon>Rubiaceae</taxon>
        <taxon>Cinchonoideae</taxon>
        <taxon>Cinchoneae</taxon>
        <taxon>Cinchona</taxon>
    </lineage>
</organism>